<organism evidence="11">
    <name type="scientific">Drosophila grimshawi</name>
    <name type="common">Hawaiian fruit fly</name>
    <name type="synonym">Idiomyia grimshawi</name>
    <dbReference type="NCBI Taxonomy" id="7222"/>
    <lineage>
        <taxon>Eukaryota</taxon>
        <taxon>Metazoa</taxon>
        <taxon>Ecdysozoa</taxon>
        <taxon>Arthropoda</taxon>
        <taxon>Hexapoda</taxon>
        <taxon>Insecta</taxon>
        <taxon>Pterygota</taxon>
        <taxon>Neoptera</taxon>
        <taxon>Endopterygota</taxon>
        <taxon>Diptera</taxon>
        <taxon>Brachycera</taxon>
        <taxon>Muscomorpha</taxon>
        <taxon>Ephydroidea</taxon>
        <taxon>Drosophilidae</taxon>
        <taxon>Drosophila</taxon>
        <taxon>Hawaiian Drosophila</taxon>
    </lineage>
</organism>
<dbReference type="PROSITE" id="PS51253">
    <property type="entry name" value="HTH_CENPB"/>
    <property type="match status" value="1"/>
</dbReference>
<name>B4J2R9_DROGR</name>
<protein>
    <submittedName>
        <fullName evidence="10">GH16037</fullName>
    </submittedName>
</protein>
<evidence type="ECO:0000256" key="6">
    <source>
        <dbReference type="PROSITE-ProRule" id="PRU00309"/>
    </source>
</evidence>
<evidence type="ECO:0000256" key="7">
    <source>
        <dbReference type="SAM" id="MobiDB-lite"/>
    </source>
</evidence>
<sequence length="551" mass="61644">MPTIRRCCIIGCLSNSRQHPSMQFFAFPRPDSPFHKLWKEACHASLRRIIPFKKPVVCALHFDPSVLGGRRLQSNALPTLRLEVPSNLEAVEQQAMVEEIERSRKCAYINAVVYEWLVRANINPQLRGSITHGMIKDKAETARQVIGSTSFIADNRWLNRFRETHLQGFAQKLATNQLKSMGTSLWIPDIVQDLQNLFPPASAERVAKLEEMPEQYMNYMQQYGEYEEDDDSMDVKEQSYQEQQQQQHYALQQQHLQQQQQQQQQQHQLNPAWPPFAGHPHAHPHGHAHPHPGFNSFNDFYFERHQQQLQQQLQQQQLQAQFPPDAGAGAGALSPAQAQREPFQPQLPPNQSQQQQRLSPFQPVQLAKRPKVESSAGHDDEVQEINASARESPLPLAESTVQGARSPSAKEQNNNGGRDSASSKENAHKINPDSSSGKSTPHSMHSLKGSSSPAPASTSTSAPASPKKLVINGGSSSSGSQTNGHTSPEPPTDSKALTNVLKELDSYTQALEYLKPLEDFVLFKENFRAIGLLSQLELVLRKGDKSTLIEG</sequence>
<evidence type="ECO:0000313" key="11">
    <source>
        <dbReference type="Proteomes" id="UP000001070"/>
    </source>
</evidence>
<evidence type="ECO:0000256" key="2">
    <source>
        <dbReference type="ARBA" id="ARBA00022723"/>
    </source>
</evidence>
<accession>B4J2R9</accession>
<evidence type="ECO:0000256" key="3">
    <source>
        <dbReference type="ARBA" id="ARBA00022771"/>
    </source>
</evidence>
<dbReference type="KEGG" id="dgr:6556914"/>
<dbReference type="InParanoid" id="B4J2R9"/>
<dbReference type="GO" id="GO:0008270">
    <property type="term" value="F:zinc ion binding"/>
    <property type="evidence" value="ECO:0007669"/>
    <property type="project" value="UniProtKB-KW"/>
</dbReference>
<keyword evidence="5 6" id="KW-0238">DNA-binding</keyword>
<dbReference type="eggNOG" id="ENOG502T78K">
    <property type="taxonomic scope" value="Eukaryota"/>
</dbReference>
<feature type="region of interest" description="Disordered" evidence="7">
    <location>
        <begin position="387"/>
        <end position="496"/>
    </location>
</feature>
<dbReference type="SMART" id="SM00692">
    <property type="entry name" value="DM3"/>
    <property type="match status" value="1"/>
</dbReference>
<dbReference type="EMBL" id="CH916366">
    <property type="protein sequence ID" value="EDV96060.1"/>
    <property type="molecule type" value="Genomic_DNA"/>
</dbReference>
<dbReference type="FunCoup" id="B4J2R9">
    <property type="interactions" value="1"/>
</dbReference>
<evidence type="ECO:0000256" key="1">
    <source>
        <dbReference type="ARBA" id="ARBA00004123"/>
    </source>
</evidence>
<evidence type="ECO:0000313" key="10">
    <source>
        <dbReference type="EMBL" id="EDV96060.1"/>
    </source>
</evidence>
<dbReference type="GO" id="GO:0003677">
    <property type="term" value="F:DNA binding"/>
    <property type="evidence" value="ECO:0007669"/>
    <property type="project" value="UniProtKB-UniRule"/>
</dbReference>
<dbReference type="SUPFAM" id="SSF46689">
    <property type="entry name" value="Homeodomain-like"/>
    <property type="match status" value="1"/>
</dbReference>
<feature type="compositionally biased region" description="Basic and acidic residues" evidence="7">
    <location>
        <begin position="421"/>
        <end position="431"/>
    </location>
</feature>
<gene>
    <name evidence="10" type="primary">Dgri\GH16037</name>
    <name evidence="10" type="ORF">Dgri_GH16037</name>
</gene>
<dbReference type="PhylomeDB" id="B4J2R9"/>
<dbReference type="Pfam" id="PF03221">
    <property type="entry name" value="HTH_Tnp_Tc5"/>
    <property type="match status" value="1"/>
</dbReference>
<dbReference type="GO" id="GO:0005634">
    <property type="term" value="C:nucleus"/>
    <property type="evidence" value="ECO:0007669"/>
    <property type="project" value="UniProtKB-SubCell"/>
</dbReference>
<keyword evidence="4" id="KW-0862">Zinc</keyword>
<feature type="compositionally biased region" description="Low complexity" evidence="7">
    <location>
        <begin position="307"/>
        <end position="321"/>
    </location>
</feature>
<dbReference type="OMA" id="NYMQQYG"/>
<evidence type="ECO:0000256" key="4">
    <source>
        <dbReference type="ARBA" id="ARBA00022833"/>
    </source>
</evidence>
<dbReference type="AlphaFoldDB" id="B4J2R9"/>
<feature type="compositionally biased region" description="Low complexity" evidence="7">
    <location>
        <begin position="349"/>
        <end position="358"/>
    </location>
</feature>
<dbReference type="HOGENOM" id="CLU_504597_0_0_1"/>
<evidence type="ECO:0000256" key="5">
    <source>
        <dbReference type="ARBA" id="ARBA00023125"/>
    </source>
</evidence>
<keyword evidence="3 6" id="KW-0863">Zinc-finger</keyword>
<dbReference type="SMART" id="SM00980">
    <property type="entry name" value="THAP"/>
    <property type="match status" value="1"/>
</dbReference>
<dbReference type="InterPro" id="IPR009057">
    <property type="entry name" value="Homeodomain-like_sf"/>
</dbReference>
<feature type="compositionally biased region" description="Low complexity" evidence="7">
    <location>
        <begin position="450"/>
        <end position="466"/>
    </location>
</feature>
<feature type="compositionally biased region" description="Polar residues" evidence="7">
    <location>
        <begin position="399"/>
        <end position="417"/>
    </location>
</feature>
<dbReference type="OrthoDB" id="8948150at2759"/>
<dbReference type="Pfam" id="PF05485">
    <property type="entry name" value="THAP"/>
    <property type="match status" value="1"/>
</dbReference>
<reference evidence="10 11" key="1">
    <citation type="journal article" date="2007" name="Nature">
        <title>Evolution of genes and genomes on the Drosophila phylogeny.</title>
        <authorList>
            <consortium name="Drosophila 12 Genomes Consortium"/>
            <person name="Clark A.G."/>
            <person name="Eisen M.B."/>
            <person name="Smith D.R."/>
            <person name="Bergman C.M."/>
            <person name="Oliver B."/>
            <person name="Markow T.A."/>
            <person name="Kaufman T.C."/>
            <person name="Kellis M."/>
            <person name="Gelbart W."/>
            <person name="Iyer V.N."/>
            <person name="Pollard D.A."/>
            <person name="Sackton T.B."/>
            <person name="Larracuente A.M."/>
            <person name="Singh N.D."/>
            <person name="Abad J.P."/>
            <person name="Abt D.N."/>
            <person name="Adryan B."/>
            <person name="Aguade M."/>
            <person name="Akashi H."/>
            <person name="Anderson W.W."/>
            <person name="Aquadro C.F."/>
            <person name="Ardell D.H."/>
            <person name="Arguello R."/>
            <person name="Artieri C.G."/>
            <person name="Barbash D.A."/>
            <person name="Barker D."/>
            <person name="Barsanti P."/>
            <person name="Batterham P."/>
            <person name="Batzoglou S."/>
            <person name="Begun D."/>
            <person name="Bhutkar A."/>
            <person name="Blanco E."/>
            <person name="Bosak S.A."/>
            <person name="Bradley R.K."/>
            <person name="Brand A.D."/>
            <person name="Brent M.R."/>
            <person name="Brooks A.N."/>
            <person name="Brown R.H."/>
            <person name="Butlin R.K."/>
            <person name="Caggese C."/>
            <person name="Calvi B.R."/>
            <person name="Bernardo de Carvalho A."/>
            <person name="Caspi A."/>
            <person name="Castrezana S."/>
            <person name="Celniker S.E."/>
            <person name="Chang J.L."/>
            <person name="Chapple C."/>
            <person name="Chatterji S."/>
            <person name="Chinwalla A."/>
            <person name="Civetta A."/>
            <person name="Clifton S.W."/>
            <person name="Comeron J.M."/>
            <person name="Costello J.C."/>
            <person name="Coyne J.A."/>
            <person name="Daub J."/>
            <person name="David R.G."/>
            <person name="Delcher A.L."/>
            <person name="Delehaunty K."/>
            <person name="Do C.B."/>
            <person name="Ebling H."/>
            <person name="Edwards K."/>
            <person name="Eickbush T."/>
            <person name="Evans J.D."/>
            <person name="Filipski A."/>
            <person name="Findeiss S."/>
            <person name="Freyhult E."/>
            <person name="Fulton L."/>
            <person name="Fulton R."/>
            <person name="Garcia A.C."/>
            <person name="Gardiner A."/>
            <person name="Garfield D.A."/>
            <person name="Garvin B.E."/>
            <person name="Gibson G."/>
            <person name="Gilbert D."/>
            <person name="Gnerre S."/>
            <person name="Godfrey J."/>
            <person name="Good R."/>
            <person name="Gotea V."/>
            <person name="Gravely B."/>
            <person name="Greenberg A.J."/>
            <person name="Griffiths-Jones S."/>
            <person name="Gross S."/>
            <person name="Guigo R."/>
            <person name="Gustafson E.A."/>
            <person name="Haerty W."/>
            <person name="Hahn M.W."/>
            <person name="Halligan D.L."/>
            <person name="Halpern A.L."/>
            <person name="Halter G.M."/>
            <person name="Han M.V."/>
            <person name="Heger A."/>
            <person name="Hillier L."/>
            <person name="Hinrichs A.S."/>
            <person name="Holmes I."/>
            <person name="Hoskins R.A."/>
            <person name="Hubisz M.J."/>
            <person name="Hultmark D."/>
            <person name="Huntley M.A."/>
            <person name="Jaffe D.B."/>
            <person name="Jagadeeshan S."/>
            <person name="Jeck W.R."/>
            <person name="Johnson J."/>
            <person name="Jones C.D."/>
            <person name="Jordan W.C."/>
            <person name="Karpen G.H."/>
            <person name="Kataoka E."/>
            <person name="Keightley P.D."/>
            <person name="Kheradpour P."/>
            <person name="Kirkness E.F."/>
            <person name="Koerich L.B."/>
            <person name="Kristiansen K."/>
            <person name="Kudrna D."/>
            <person name="Kulathinal R.J."/>
            <person name="Kumar S."/>
            <person name="Kwok R."/>
            <person name="Lander E."/>
            <person name="Langley C.H."/>
            <person name="Lapoint R."/>
            <person name="Lazzaro B.P."/>
            <person name="Lee S.J."/>
            <person name="Levesque L."/>
            <person name="Li R."/>
            <person name="Lin C.F."/>
            <person name="Lin M.F."/>
            <person name="Lindblad-Toh K."/>
            <person name="Llopart A."/>
            <person name="Long M."/>
            <person name="Low L."/>
            <person name="Lozovsky E."/>
            <person name="Lu J."/>
            <person name="Luo M."/>
            <person name="Machado C.A."/>
            <person name="Makalowski W."/>
            <person name="Marzo M."/>
            <person name="Matsuda M."/>
            <person name="Matzkin L."/>
            <person name="McAllister B."/>
            <person name="McBride C.S."/>
            <person name="McKernan B."/>
            <person name="McKernan K."/>
            <person name="Mendez-Lago M."/>
            <person name="Minx P."/>
            <person name="Mollenhauer M.U."/>
            <person name="Montooth K."/>
            <person name="Mount S.M."/>
            <person name="Mu X."/>
            <person name="Myers E."/>
            <person name="Negre B."/>
            <person name="Newfeld S."/>
            <person name="Nielsen R."/>
            <person name="Noor M.A."/>
            <person name="O'Grady P."/>
            <person name="Pachter L."/>
            <person name="Papaceit M."/>
            <person name="Parisi M.J."/>
            <person name="Parisi M."/>
            <person name="Parts L."/>
            <person name="Pedersen J.S."/>
            <person name="Pesole G."/>
            <person name="Phillippy A.M."/>
            <person name="Ponting C.P."/>
            <person name="Pop M."/>
            <person name="Porcelli D."/>
            <person name="Powell J.R."/>
            <person name="Prohaska S."/>
            <person name="Pruitt K."/>
            <person name="Puig M."/>
            <person name="Quesneville H."/>
            <person name="Ram K.R."/>
            <person name="Rand D."/>
            <person name="Rasmussen M.D."/>
            <person name="Reed L.K."/>
            <person name="Reenan R."/>
            <person name="Reily A."/>
            <person name="Remington K.A."/>
            <person name="Rieger T.T."/>
            <person name="Ritchie M.G."/>
            <person name="Robin C."/>
            <person name="Rogers Y.H."/>
            <person name="Rohde C."/>
            <person name="Rozas J."/>
            <person name="Rubenfield M.J."/>
            <person name="Ruiz A."/>
            <person name="Russo S."/>
            <person name="Salzberg S.L."/>
            <person name="Sanchez-Gracia A."/>
            <person name="Saranga D.J."/>
            <person name="Sato H."/>
            <person name="Schaeffer S.W."/>
            <person name="Schatz M.C."/>
            <person name="Schlenke T."/>
            <person name="Schwartz R."/>
            <person name="Segarra C."/>
            <person name="Singh R.S."/>
            <person name="Sirot L."/>
            <person name="Sirota M."/>
            <person name="Sisneros N.B."/>
            <person name="Smith C.D."/>
            <person name="Smith T.F."/>
            <person name="Spieth J."/>
            <person name="Stage D.E."/>
            <person name="Stark A."/>
            <person name="Stephan W."/>
            <person name="Strausberg R.L."/>
            <person name="Strempel S."/>
            <person name="Sturgill D."/>
            <person name="Sutton G."/>
            <person name="Sutton G.G."/>
            <person name="Tao W."/>
            <person name="Teichmann S."/>
            <person name="Tobari Y.N."/>
            <person name="Tomimura Y."/>
            <person name="Tsolas J.M."/>
            <person name="Valente V.L."/>
            <person name="Venter E."/>
            <person name="Venter J.C."/>
            <person name="Vicario S."/>
            <person name="Vieira F.G."/>
            <person name="Vilella A.J."/>
            <person name="Villasante A."/>
            <person name="Walenz B."/>
            <person name="Wang J."/>
            <person name="Wasserman M."/>
            <person name="Watts T."/>
            <person name="Wilson D."/>
            <person name="Wilson R.K."/>
            <person name="Wing R.A."/>
            <person name="Wolfner M.F."/>
            <person name="Wong A."/>
            <person name="Wong G.K."/>
            <person name="Wu C.I."/>
            <person name="Wu G."/>
            <person name="Yamamoto D."/>
            <person name="Yang H.P."/>
            <person name="Yang S.P."/>
            <person name="Yorke J.A."/>
            <person name="Yoshida K."/>
            <person name="Zdobnov E."/>
            <person name="Zhang P."/>
            <person name="Zhang Y."/>
            <person name="Zimin A.V."/>
            <person name="Baldwin J."/>
            <person name="Abdouelleil A."/>
            <person name="Abdulkadir J."/>
            <person name="Abebe A."/>
            <person name="Abera B."/>
            <person name="Abreu J."/>
            <person name="Acer S.C."/>
            <person name="Aftuck L."/>
            <person name="Alexander A."/>
            <person name="An P."/>
            <person name="Anderson E."/>
            <person name="Anderson S."/>
            <person name="Arachi H."/>
            <person name="Azer M."/>
            <person name="Bachantsang P."/>
            <person name="Barry A."/>
            <person name="Bayul T."/>
            <person name="Berlin A."/>
            <person name="Bessette D."/>
            <person name="Bloom T."/>
            <person name="Blye J."/>
            <person name="Boguslavskiy L."/>
            <person name="Bonnet C."/>
            <person name="Boukhgalter B."/>
            <person name="Bourzgui I."/>
            <person name="Brown A."/>
            <person name="Cahill P."/>
            <person name="Channer S."/>
            <person name="Cheshatsang Y."/>
            <person name="Chuda L."/>
            <person name="Citroen M."/>
            <person name="Collymore A."/>
            <person name="Cooke P."/>
            <person name="Costello M."/>
            <person name="D'Aco K."/>
            <person name="Daza R."/>
            <person name="De Haan G."/>
            <person name="DeGray S."/>
            <person name="DeMaso C."/>
            <person name="Dhargay N."/>
            <person name="Dooley K."/>
            <person name="Dooley E."/>
            <person name="Doricent M."/>
            <person name="Dorje P."/>
            <person name="Dorjee K."/>
            <person name="Dupes A."/>
            <person name="Elong R."/>
            <person name="Falk J."/>
            <person name="Farina A."/>
            <person name="Faro S."/>
            <person name="Ferguson D."/>
            <person name="Fisher S."/>
            <person name="Foley C.D."/>
            <person name="Franke A."/>
            <person name="Friedrich D."/>
            <person name="Gadbois L."/>
            <person name="Gearin G."/>
            <person name="Gearin C.R."/>
            <person name="Giannoukos G."/>
            <person name="Goode T."/>
            <person name="Graham J."/>
            <person name="Grandbois E."/>
            <person name="Grewal S."/>
            <person name="Gyaltsen K."/>
            <person name="Hafez N."/>
            <person name="Hagos B."/>
            <person name="Hall J."/>
            <person name="Henson C."/>
            <person name="Hollinger A."/>
            <person name="Honan T."/>
            <person name="Huard M.D."/>
            <person name="Hughes L."/>
            <person name="Hurhula B."/>
            <person name="Husby M.E."/>
            <person name="Kamat A."/>
            <person name="Kanga B."/>
            <person name="Kashin S."/>
            <person name="Khazanovich D."/>
            <person name="Kisner P."/>
            <person name="Lance K."/>
            <person name="Lara M."/>
            <person name="Lee W."/>
            <person name="Lennon N."/>
            <person name="Letendre F."/>
            <person name="LeVine R."/>
            <person name="Lipovsky A."/>
            <person name="Liu X."/>
            <person name="Liu J."/>
            <person name="Liu S."/>
            <person name="Lokyitsang T."/>
            <person name="Lokyitsang Y."/>
            <person name="Lubonja R."/>
            <person name="Lui A."/>
            <person name="MacDonald P."/>
            <person name="Magnisalis V."/>
            <person name="Maru K."/>
            <person name="Matthews C."/>
            <person name="McCusker W."/>
            <person name="McDonough S."/>
            <person name="Mehta T."/>
            <person name="Meldrim J."/>
            <person name="Meneus L."/>
            <person name="Mihai O."/>
            <person name="Mihalev A."/>
            <person name="Mihova T."/>
            <person name="Mittelman R."/>
            <person name="Mlenga V."/>
            <person name="Montmayeur A."/>
            <person name="Mulrain L."/>
            <person name="Navidi A."/>
            <person name="Naylor J."/>
            <person name="Negash T."/>
            <person name="Nguyen T."/>
            <person name="Nguyen N."/>
            <person name="Nicol R."/>
            <person name="Norbu C."/>
            <person name="Norbu N."/>
            <person name="Novod N."/>
            <person name="O'Neill B."/>
            <person name="Osman S."/>
            <person name="Markiewicz E."/>
            <person name="Oyono O.L."/>
            <person name="Patti C."/>
            <person name="Phunkhang P."/>
            <person name="Pierre F."/>
            <person name="Priest M."/>
            <person name="Raghuraman S."/>
            <person name="Rege F."/>
            <person name="Reyes R."/>
            <person name="Rise C."/>
            <person name="Rogov P."/>
            <person name="Ross K."/>
            <person name="Ryan E."/>
            <person name="Settipalli S."/>
            <person name="Shea T."/>
            <person name="Sherpa N."/>
            <person name="Shi L."/>
            <person name="Shih D."/>
            <person name="Sparrow T."/>
            <person name="Spaulding J."/>
            <person name="Stalker J."/>
            <person name="Stange-Thomann N."/>
            <person name="Stavropoulos S."/>
            <person name="Stone C."/>
            <person name="Strader C."/>
            <person name="Tesfaye S."/>
            <person name="Thomson T."/>
            <person name="Thoulutsang Y."/>
            <person name="Thoulutsang D."/>
            <person name="Topham K."/>
            <person name="Topping I."/>
            <person name="Tsamla T."/>
            <person name="Vassiliev H."/>
            <person name="Vo A."/>
            <person name="Wangchuk T."/>
            <person name="Wangdi T."/>
            <person name="Weiand M."/>
            <person name="Wilkinson J."/>
            <person name="Wilson A."/>
            <person name="Yadav S."/>
            <person name="Young G."/>
            <person name="Yu Q."/>
            <person name="Zembek L."/>
            <person name="Zhong D."/>
            <person name="Zimmer A."/>
            <person name="Zwirko Z."/>
            <person name="Jaffe D.B."/>
            <person name="Alvarez P."/>
            <person name="Brockman W."/>
            <person name="Butler J."/>
            <person name="Chin C."/>
            <person name="Gnerre S."/>
            <person name="Grabherr M."/>
            <person name="Kleber M."/>
            <person name="Mauceli E."/>
            <person name="MacCallum I."/>
        </authorList>
    </citation>
    <scope>NUCLEOTIDE SEQUENCE [LARGE SCALE GENOMIC DNA]</scope>
    <source>
        <strain evidence="11">Tucson 15287-2541.00</strain>
    </source>
</reference>
<evidence type="ECO:0000259" key="9">
    <source>
        <dbReference type="PROSITE" id="PS51253"/>
    </source>
</evidence>
<dbReference type="InterPro" id="IPR006612">
    <property type="entry name" value="THAP_Znf"/>
</dbReference>
<feature type="domain" description="THAP-type" evidence="8">
    <location>
        <begin position="1"/>
        <end position="81"/>
    </location>
</feature>
<keyword evidence="11" id="KW-1185">Reference proteome</keyword>
<feature type="domain" description="HTH CENPB-type" evidence="9">
    <location>
        <begin position="97"/>
        <end position="171"/>
    </location>
</feature>
<feature type="region of interest" description="Disordered" evidence="7">
    <location>
        <begin position="227"/>
        <end position="358"/>
    </location>
</feature>
<evidence type="ECO:0000259" key="8">
    <source>
        <dbReference type="PROSITE" id="PS50950"/>
    </source>
</evidence>
<feature type="compositionally biased region" description="Low complexity" evidence="7">
    <location>
        <begin position="241"/>
        <end position="279"/>
    </location>
</feature>
<dbReference type="InterPro" id="IPR006600">
    <property type="entry name" value="HTH_CenpB_DNA-bd_dom"/>
</dbReference>
<comment type="subcellular location">
    <subcellularLocation>
        <location evidence="1">Nucleus</location>
    </subcellularLocation>
</comment>
<dbReference type="SUPFAM" id="SSF57716">
    <property type="entry name" value="Glucocorticoid receptor-like (DNA-binding domain)"/>
    <property type="match status" value="1"/>
</dbReference>
<dbReference type="PROSITE" id="PS50950">
    <property type="entry name" value="ZF_THAP"/>
    <property type="match status" value="1"/>
</dbReference>
<feature type="compositionally biased region" description="Polar residues" evidence="7">
    <location>
        <begin position="432"/>
        <end position="443"/>
    </location>
</feature>
<dbReference type="SMART" id="SM00674">
    <property type="entry name" value="CENPB"/>
    <property type="match status" value="1"/>
</dbReference>
<keyword evidence="2" id="KW-0479">Metal-binding</keyword>
<feature type="compositionally biased region" description="Basic residues" evidence="7">
    <location>
        <begin position="280"/>
        <end position="290"/>
    </location>
</feature>
<proteinExistence type="predicted"/>
<dbReference type="Proteomes" id="UP000001070">
    <property type="component" value="Unassembled WGS sequence"/>
</dbReference>